<proteinExistence type="predicted"/>
<sequence>MLTWWAARARVMSWTMPGRSAPTRSSVRRVVPATGSSPAAPRSTVTSRRPSAPRGRSAATSASAESSGTETTTMPANLPARRAIWLRSQLPP</sequence>
<dbReference type="AlphaFoldDB" id="A0A6J6FVL6"/>
<name>A0A6J6FVL6_9ZZZZ</name>
<accession>A0A6J6FVL6</accession>
<dbReference type="EMBL" id="CAEZSR010000213">
    <property type="protein sequence ID" value="CAB4588628.1"/>
    <property type="molecule type" value="Genomic_DNA"/>
</dbReference>
<evidence type="ECO:0000313" key="2">
    <source>
        <dbReference type="EMBL" id="CAB4588628.1"/>
    </source>
</evidence>
<feature type="compositionally biased region" description="Low complexity" evidence="1">
    <location>
        <begin position="46"/>
        <end position="73"/>
    </location>
</feature>
<feature type="region of interest" description="Disordered" evidence="1">
    <location>
        <begin position="15"/>
        <end position="92"/>
    </location>
</feature>
<reference evidence="2" key="1">
    <citation type="submission" date="2020-05" db="EMBL/GenBank/DDBJ databases">
        <authorList>
            <person name="Chiriac C."/>
            <person name="Salcher M."/>
            <person name="Ghai R."/>
            <person name="Kavagutti S V."/>
        </authorList>
    </citation>
    <scope>NUCLEOTIDE SEQUENCE</scope>
</reference>
<gene>
    <name evidence="2" type="ORF">UFOPK1493_03613</name>
</gene>
<organism evidence="2">
    <name type="scientific">freshwater metagenome</name>
    <dbReference type="NCBI Taxonomy" id="449393"/>
    <lineage>
        <taxon>unclassified sequences</taxon>
        <taxon>metagenomes</taxon>
        <taxon>ecological metagenomes</taxon>
    </lineage>
</organism>
<evidence type="ECO:0000256" key="1">
    <source>
        <dbReference type="SAM" id="MobiDB-lite"/>
    </source>
</evidence>
<protein>
    <submittedName>
        <fullName evidence="2">Unannotated protein</fullName>
    </submittedName>
</protein>